<keyword evidence="3" id="KW-1185">Reference proteome</keyword>
<dbReference type="RefSeq" id="WP_188376998.1">
    <property type="nucleotide sequence ID" value="NZ_BMEL01000002.1"/>
</dbReference>
<dbReference type="Gene3D" id="3.10.180.10">
    <property type="entry name" value="2,3-Dihydroxybiphenyl 1,2-Dioxygenase, domain 1"/>
    <property type="match status" value="1"/>
</dbReference>
<feature type="domain" description="VOC" evidence="1">
    <location>
        <begin position="4"/>
        <end position="113"/>
    </location>
</feature>
<dbReference type="PROSITE" id="PS51819">
    <property type="entry name" value="VOC"/>
    <property type="match status" value="1"/>
</dbReference>
<evidence type="ECO:0000313" key="2">
    <source>
        <dbReference type="EMBL" id="GGF18239.1"/>
    </source>
</evidence>
<evidence type="ECO:0000313" key="3">
    <source>
        <dbReference type="Proteomes" id="UP000660110"/>
    </source>
</evidence>
<dbReference type="InterPro" id="IPR029068">
    <property type="entry name" value="Glyas_Bleomycin-R_OHBP_Dase"/>
</dbReference>
<dbReference type="InterPro" id="IPR004360">
    <property type="entry name" value="Glyas_Fos-R_dOase_dom"/>
</dbReference>
<dbReference type="EMBL" id="BMEL01000002">
    <property type="protein sequence ID" value="GGF18239.1"/>
    <property type="molecule type" value="Genomic_DNA"/>
</dbReference>
<evidence type="ECO:0000259" key="1">
    <source>
        <dbReference type="PROSITE" id="PS51819"/>
    </source>
</evidence>
<organism evidence="2 3">
    <name type="scientific">Halobacillus andaensis</name>
    <dbReference type="NCBI Taxonomy" id="1176239"/>
    <lineage>
        <taxon>Bacteria</taxon>
        <taxon>Bacillati</taxon>
        <taxon>Bacillota</taxon>
        <taxon>Bacilli</taxon>
        <taxon>Bacillales</taxon>
        <taxon>Bacillaceae</taxon>
        <taxon>Halobacillus</taxon>
    </lineage>
</organism>
<proteinExistence type="predicted"/>
<accession>A0A917B329</accession>
<dbReference type="AlphaFoldDB" id="A0A917B329"/>
<dbReference type="Proteomes" id="UP000660110">
    <property type="component" value="Unassembled WGS sequence"/>
</dbReference>
<sequence length="114" mass="13008">MIERIDTLCMIVSDIERSARWYEKTLGFTVVFTGDDYRVLQVGEGSVPLTIEEGDVSSNTNHTYPIFFSKDSKKLHNQLEASGVNVSDLHNDGVNQFFNFYDPDGNKLQVCYFE</sequence>
<reference evidence="2" key="1">
    <citation type="journal article" date="2014" name="Int. J. Syst. Evol. Microbiol.">
        <title>Complete genome sequence of Corynebacterium casei LMG S-19264T (=DSM 44701T), isolated from a smear-ripened cheese.</title>
        <authorList>
            <consortium name="US DOE Joint Genome Institute (JGI-PGF)"/>
            <person name="Walter F."/>
            <person name="Albersmeier A."/>
            <person name="Kalinowski J."/>
            <person name="Ruckert C."/>
        </authorList>
    </citation>
    <scope>NUCLEOTIDE SEQUENCE</scope>
    <source>
        <strain evidence="2">CGMCC 1.12153</strain>
    </source>
</reference>
<name>A0A917B329_HALAA</name>
<dbReference type="InterPro" id="IPR037523">
    <property type="entry name" value="VOC_core"/>
</dbReference>
<comment type="caution">
    <text evidence="2">The sequence shown here is derived from an EMBL/GenBank/DDBJ whole genome shotgun (WGS) entry which is preliminary data.</text>
</comment>
<dbReference type="Pfam" id="PF00903">
    <property type="entry name" value="Glyoxalase"/>
    <property type="match status" value="1"/>
</dbReference>
<dbReference type="SUPFAM" id="SSF54593">
    <property type="entry name" value="Glyoxalase/Bleomycin resistance protein/Dihydroxybiphenyl dioxygenase"/>
    <property type="match status" value="1"/>
</dbReference>
<protein>
    <recommendedName>
        <fullName evidence="1">VOC domain-containing protein</fullName>
    </recommendedName>
</protein>
<gene>
    <name evidence="2" type="ORF">GCM10010954_16210</name>
</gene>
<reference evidence="2" key="2">
    <citation type="submission" date="2020-09" db="EMBL/GenBank/DDBJ databases">
        <authorList>
            <person name="Sun Q."/>
            <person name="Zhou Y."/>
        </authorList>
    </citation>
    <scope>NUCLEOTIDE SEQUENCE</scope>
    <source>
        <strain evidence="2">CGMCC 1.12153</strain>
    </source>
</reference>